<evidence type="ECO:0000313" key="8">
    <source>
        <dbReference type="Proteomes" id="UP000054007"/>
    </source>
</evidence>
<feature type="transmembrane region" description="Helical" evidence="6">
    <location>
        <begin position="203"/>
        <end position="226"/>
    </location>
</feature>
<dbReference type="GO" id="GO:0015123">
    <property type="term" value="F:acetate transmembrane transporter activity"/>
    <property type="evidence" value="ECO:0007669"/>
    <property type="project" value="TreeGrafter"/>
</dbReference>
<dbReference type="Proteomes" id="UP000054007">
    <property type="component" value="Unassembled WGS sequence"/>
</dbReference>
<dbReference type="OrthoDB" id="3648309at2759"/>
<evidence type="ECO:0000256" key="4">
    <source>
        <dbReference type="ARBA" id="ARBA00022989"/>
    </source>
</evidence>
<dbReference type="PANTHER" id="PTHR31123:SF3">
    <property type="entry name" value="AMMONIA TRANSPORT OUTWARD PROTEIN 3"/>
    <property type="match status" value="1"/>
</dbReference>
<keyword evidence="3 6" id="KW-0812">Transmembrane</keyword>
<evidence type="ECO:0000256" key="6">
    <source>
        <dbReference type="SAM" id="Phobius"/>
    </source>
</evidence>
<dbReference type="AlphaFoldDB" id="A0A0D7BF18"/>
<protein>
    <recommendedName>
        <fullName evidence="9">Gpr1 family protein</fullName>
    </recommendedName>
</protein>
<dbReference type="EMBL" id="KN880497">
    <property type="protein sequence ID" value="KIY68699.1"/>
    <property type="molecule type" value="Genomic_DNA"/>
</dbReference>
<evidence type="ECO:0000256" key="2">
    <source>
        <dbReference type="ARBA" id="ARBA00005587"/>
    </source>
</evidence>
<evidence type="ECO:0000256" key="3">
    <source>
        <dbReference type="ARBA" id="ARBA00022692"/>
    </source>
</evidence>
<dbReference type="InterPro" id="IPR051633">
    <property type="entry name" value="AceTr"/>
</dbReference>
<keyword evidence="8" id="KW-1185">Reference proteome</keyword>
<feature type="transmembrane region" description="Helical" evidence="6">
    <location>
        <begin position="173"/>
        <end position="191"/>
    </location>
</feature>
<gene>
    <name evidence="7" type="ORF">CYLTODRAFT_453263</name>
</gene>
<comment type="similarity">
    <text evidence="2">Belongs to the acetate uptake transporter (AceTr) (TC 2.A.96) family.</text>
</comment>
<reference evidence="7 8" key="1">
    <citation type="journal article" date="2015" name="Fungal Genet. Biol.">
        <title>Evolution of novel wood decay mechanisms in Agaricales revealed by the genome sequences of Fistulina hepatica and Cylindrobasidium torrendii.</title>
        <authorList>
            <person name="Floudas D."/>
            <person name="Held B.W."/>
            <person name="Riley R."/>
            <person name="Nagy L.G."/>
            <person name="Koehler G."/>
            <person name="Ransdell A.S."/>
            <person name="Younus H."/>
            <person name="Chow J."/>
            <person name="Chiniquy J."/>
            <person name="Lipzen A."/>
            <person name="Tritt A."/>
            <person name="Sun H."/>
            <person name="Haridas S."/>
            <person name="LaButti K."/>
            <person name="Ohm R.A."/>
            <person name="Kues U."/>
            <person name="Blanchette R.A."/>
            <person name="Grigoriev I.V."/>
            <person name="Minto R.E."/>
            <person name="Hibbett D.S."/>
        </authorList>
    </citation>
    <scope>NUCLEOTIDE SEQUENCE [LARGE SCALE GENOMIC DNA]</scope>
    <source>
        <strain evidence="7 8">FP15055 ss-10</strain>
    </source>
</reference>
<keyword evidence="4 6" id="KW-1133">Transmembrane helix</keyword>
<sequence>MSKTTSPSEIEHHSLKFDTDKVEDIESQRCTHHHHHNKAPGEVVPTRPPPVDGSIIGILSFGAACIVISFYNCRPGGLTNGDAVIALCLTLATITQFTGGIFEMVRGSTYTGTVFLFYSMFWLSYGFILLPGVGVGASYADQPDMLGTALGIYFTMFTFLTFLFMIVGIRKTITLFVVLSSLDLTFLLLALTNFTGNLALGRAAGIVGLVPGLAAVYMGIGGLLALEPNPIIVFPQGRMRV</sequence>
<accession>A0A0D7BF18</accession>
<dbReference type="GO" id="GO:0005886">
    <property type="term" value="C:plasma membrane"/>
    <property type="evidence" value="ECO:0007669"/>
    <property type="project" value="TreeGrafter"/>
</dbReference>
<evidence type="ECO:0000256" key="1">
    <source>
        <dbReference type="ARBA" id="ARBA00004141"/>
    </source>
</evidence>
<organism evidence="7 8">
    <name type="scientific">Cylindrobasidium torrendii FP15055 ss-10</name>
    <dbReference type="NCBI Taxonomy" id="1314674"/>
    <lineage>
        <taxon>Eukaryota</taxon>
        <taxon>Fungi</taxon>
        <taxon>Dikarya</taxon>
        <taxon>Basidiomycota</taxon>
        <taxon>Agaricomycotina</taxon>
        <taxon>Agaricomycetes</taxon>
        <taxon>Agaricomycetidae</taxon>
        <taxon>Agaricales</taxon>
        <taxon>Marasmiineae</taxon>
        <taxon>Physalacriaceae</taxon>
        <taxon>Cylindrobasidium</taxon>
    </lineage>
</organism>
<feature type="transmembrane region" description="Helical" evidence="6">
    <location>
        <begin position="83"/>
        <end position="102"/>
    </location>
</feature>
<dbReference type="PANTHER" id="PTHR31123">
    <property type="entry name" value="ACCUMULATION OF DYADS PROTEIN 2-RELATED"/>
    <property type="match status" value="1"/>
</dbReference>
<feature type="transmembrane region" description="Helical" evidence="6">
    <location>
        <begin position="53"/>
        <end position="71"/>
    </location>
</feature>
<dbReference type="Pfam" id="PF01184">
    <property type="entry name" value="Gpr1_Fun34_YaaH"/>
    <property type="match status" value="1"/>
</dbReference>
<comment type="subcellular location">
    <subcellularLocation>
        <location evidence="1">Membrane</location>
        <topology evidence="1">Multi-pass membrane protein</topology>
    </subcellularLocation>
</comment>
<proteinExistence type="inferred from homology"/>
<name>A0A0D7BF18_9AGAR</name>
<evidence type="ECO:0008006" key="9">
    <source>
        <dbReference type="Google" id="ProtNLM"/>
    </source>
</evidence>
<evidence type="ECO:0000313" key="7">
    <source>
        <dbReference type="EMBL" id="KIY68699.1"/>
    </source>
</evidence>
<dbReference type="InterPro" id="IPR000791">
    <property type="entry name" value="Gpr1/Fun34/SatP-like"/>
</dbReference>
<keyword evidence="5 6" id="KW-0472">Membrane</keyword>
<feature type="transmembrane region" description="Helical" evidence="6">
    <location>
        <begin position="114"/>
        <end position="139"/>
    </location>
</feature>
<feature type="transmembrane region" description="Helical" evidence="6">
    <location>
        <begin position="145"/>
        <end position="166"/>
    </location>
</feature>
<evidence type="ECO:0000256" key="5">
    <source>
        <dbReference type="ARBA" id="ARBA00023136"/>
    </source>
</evidence>
<dbReference type="NCBIfam" id="NF038013">
    <property type="entry name" value="AceTr_1"/>
    <property type="match status" value="1"/>
</dbReference>